<dbReference type="EMBL" id="CP003620">
    <property type="protein sequence ID" value="AFZ15412.1"/>
    <property type="molecule type" value="Genomic_DNA"/>
</dbReference>
<dbReference type="HOGENOM" id="CLU_000445_69_17_3"/>
<dbReference type="InterPro" id="IPR050595">
    <property type="entry name" value="Bact_response_regulator"/>
</dbReference>
<proteinExistence type="predicted"/>
<name>K9W6L6_9CYAN</name>
<feature type="modified residue" description="4-aspartylphosphate" evidence="2">
    <location>
        <position position="74"/>
    </location>
</feature>
<dbReference type="Gene3D" id="3.40.50.2300">
    <property type="match status" value="1"/>
</dbReference>
<dbReference type="STRING" id="1173022.Cri9333_4632"/>
<dbReference type="Proteomes" id="UP000010472">
    <property type="component" value="Chromosome"/>
</dbReference>
<dbReference type="GO" id="GO:0000160">
    <property type="term" value="P:phosphorelay signal transduction system"/>
    <property type="evidence" value="ECO:0007669"/>
    <property type="project" value="InterPro"/>
</dbReference>
<evidence type="ECO:0000256" key="1">
    <source>
        <dbReference type="ARBA" id="ARBA00022553"/>
    </source>
</evidence>
<evidence type="ECO:0000259" key="3">
    <source>
        <dbReference type="PROSITE" id="PS50110"/>
    </source>
</evidence>
<dbReference type="PROSITE" id="PS50110">
    <property type="entry name" value="RESPONSE_REGULATORY"/>
    <property type="match status" value="1"/>
</dbReference>
<dbReference type="SUPFAM" id="SSF52172">
    <property type="entry name" value="CheY-like"/>
    <property type="match status" value="1"/>
</dbReference>
<dbReference type="PANTHER" id="PTHR44591">
    <property type="entry name" value="STRESS RESPONSE REGULATOR PROTEIN 1"/>
    <property type="match status" value="1"/>
</dbReference>
<dbReference type="AlphaFoldDB" id="K9W6L6"/>
<dbReference type="InterPro" id="IPR011006">
    <property type="entry name" value="CheY-like_superfamily"/>
</dbReference>
<feature type="domain" description="Response regulatory" evidence="3">
    <location>
        <begin position="25"/>
        <end position="141"/>
    </location>
</feature>
<organism evidence="4 5">
    <name type="scientific">Crinalium epipsammum PCC 9333</name>
    <dbReference type="NCBI Taxonomy" id="1173022"/>
    <lineage>
        <taxon>Bacteria</taxon>
        <taxon>Bacillati</taxon>
        <taxon>Cyanobacteriota</taxon>
        <taxon>Cyanophyceae</taxon>
        <taxon>Gomontiellales</taxon>
        <taxon>Gomontiellaceae</taxon>
        <taxon>Crinalium</taxon>
    </lineage>
</organism>
<keyword evidence="5" id="KW-1185">Reference proteome</keyword>
<gene>
    <name evidence="4" type="ORF">Cri9333_4632</name>
</gene>
<dbReference type="KEGG" id="cep:Cri9333_4632"/>
<accession>K9W6L6</accession>
<dbReference type="SMART" id="SM00448">
    <property type="entry name" value="REC"/>
    <property type="match status" value="1"/>
</dbReference>
<dbReference type="Pfam" id="PF00072">
    <property type="entry name" value="Response_reg"/>
    <property type="match status" value="1"/>
</dbReference>
<dbReference type="InterPro" id="IPR001789">
    <property type="entry name" value="Sig_transdc_resp-reg_receiver"/>
</dbReference>
<protein>
    <submittedName>
        <fullName evidence="4">Response regulator receiver protein</fullName>
    </submittedName>
</protein>
<dbReference type="eggNOG" id="COG0784">
    <property type="taxonomic scope" value="Bacteria"/>
</dbReference>
<evidence type="ECO:0000313" key="4">
    <source>
        <dbReference type="EMBL" id="AFZ15412.1"/>
    </source>
</evidence>
<evidence type="ECO:0000256" key="2">
    <source>
        <dbReference type="PROSITE-ProRule" id="PRU00169"/>
    </source>
</evidence>
<reference evidence="4 5" key="1">
    <citation type="submission" date="2012-06" db="EMBL/GenBank/DDBJ databases">
        <title>Finished chromosome of genome of Crinalium epipsammum PCC 9333.</title>
        <authorList>
            <consortium name="US DOE Joint Genome Institute"/>
            <person name="Gugger M."/>
            <person name="Coursin T."/>
            <person name="Rippka R."/>
            <person name="Tandeau De Marsac N."/>
            <person name="Huntemann M."/>
            <person name="Wei C.-L."/>
            <person name="Han J."/>
            <person name="Detter J.C."/>
            <person name="Han C."/>
            <person name="Tapia R."/>
            <person name="Davenport K."/>
            <person name="Daligault H."/>
            <person name="Erkkila T."/>
            <person name="Gu W."/>
            <person name="Munk A.C.C."/>
            <person name="Teshima H."/>
            <person name="Xu Y."/>
            <person name="Chain P."/>
            <person name="Chen A."/>
            <person name="Krypides N."/>
            <person name="Mavromatis K."/>
            <person name="Markowitz V."/>
            <person name="Szeto E."/>
            <person name="Ivanova N."/>
            <person name="Mikhailova N."/>
            <person name="Ovchinnikova G."/>
            <person name="Pagani I."/>
            <person name="Pati A."/>
            <person name="Goodwin L."/>
            <person name="Peters L."/>
            <person name="Pitluck S."/>
            <person name="Woyke T."/>
            <person name="Kerfeld C."/>
        </authorList>
    </citation>
    <scope>NUCLEOTIDE SEQUENCE [LARGE SCALE GENOMIC DNA]</scope>
    <source>
        <strain evidence="4 5">PCC 9333</strain>
    </source>
</reference>
<sequence length="147" mass="16918">MCETSRKKWLLEKLTALIEQKPLEKILIIDDDPTARYLLKTLLLNKGHTIVEATSGEEGIRKVYEEKPQLIFLDIVMPNLNGFQVIEYLKSDPATKDIPVVINTSKILEQSEKEYLESRALTIIAKYYSSTDMMNNIIDETLRKVCL</sequence>
<evidence type="ECO:0000313" key="5">
    <source>
        <dbReference type="Proteomes" id="UP000010472"/>
    </source>
</evidence>
<keyword evidence="1 2" id="KW-0597">Phosphoprotein</keyword>
<dbReference type="PANTHER" id="PTHR44591:SF20">
    <property type="entry name" value="PROTEIN PILH"/>
    <property type="match status" value="1"/>
</dbReference>